<keyword evidence="5" id="KW-0997">Cell inner membrane</keyword>
<dbReference type="RefSeq" id="WP_092075734.1">
    <property type="nucleotide sequence ID" value="NZ_FNAQ01000001.1"/>
</dbReference>
<feature type="domain" description="T2SS protein K second SAM-like" evidence="10">
    <location>
        <begin position="215"/>
        <end position="272"/>
    </location>
</feature>
<reference evidence="13" key="1">
    <citation type="submission" date="2016-10" db="EMBL/GenBank/DDBJ databases">
        <authorList>
            <person name="Varghese N."/>
            <person name="Submissions S."/>
        </authorList>
    </citation>
    <scope>NUCLEOTIDE SEQUENCE [LARGE SCALE GENOMIC DNA]</scope>
    <source>
        <strain evidence="13">DSM 8987</strain>
    </source>
</reference>
<keyword evidence="6" id="KW-0812">Transmembrane</keyword>
<dbReference type="InterPro" id="IPR049179">
    <property type="entry name" value="T2SSK_SAM-like_2nd"/>
</dbReference>
<evidence type="ECO:0000313" key="12">
    <source>
        <dbReference type="EMBL" id="SDD82046.1"/>
    </source>
</evidence>
<keyword evidence="9" id="KW-0472">Membrane</keyword>
<evidence type="ECO:0000259" key="10">
    <source>
        <dbReference type="Pfam" id="PF03934"/>
    </source>
</evidence>
<keyword evidence="4" id="KW-1003">Cell membrane</keyword>
<keyword evidence="3" id="KW-0813">Transport</keyword>
<dbReference type="SUPFAM" id="SSF158544">
    <property type="entry name" value="GspK insert domain-like"/>
    <property type="match status" value="1"/>
</dbReference>
<feature type="domain" description="T2SS protein K first SAM-like" evidence="11">
    <location>
        <begin position="107"/>
        <end position="207"/>
    </location>
</feature>
<evidence type="ECO:0000256" key="2">
    <source>
        <dbReference type="ARBA" id="ARBA00007246"/>
    </source>
</evidence>
<dbReference type="AlphaFoldDB" id="A0A1G6XXD3"/>
<protein>
    <submittedName>
        <fullName evidence="12">General secretion pathway protein K</fullName>
    </submittedName>
</protein>
<dbReference type="Gene3D" id="1.10.40.60">
    <property type="entry name" value="EpsJ-like"/>
    <property type="match status" value="2"/>
</dbReference>
<dbReference type="Pfam" id="PF03934">
    <property type="entry name" value="T2SSK"/>
    <property type="match status" value="1"/>
</dbReference>
<dbReference type="Pfam" id="PF21687">
    <property type="entry name" value="T2SSK_1st"/>
    <property type="match status" value="1"/>
</dbReference>
<evidence type="ECO:0000256" key="3">
    <source>
        <dbReference type="ARBA" id="ARBA00022448"/>
    </source>
</evidence>
<dbReference type="Gene3D" id="3.30.1300.30">
    <property type="entry name" value="GSPII I/J protein-like"/>
    <property type="match status" value="1"/>
</dbReference>
<dbReference type="Proteomes" id="UP000243205">
    <property type="component" value="Unassembled WGS sequence"/>
</dbReference>
<proteinExistence type="inferred from homology"/>
<dbReference type="GO" id="GO:0005886">
    <property type="term" value="C:plasma membrane"/>
    <property type="evidence" value="ECO:0007669"/>
    <property type="project" value="UniProtKB-SubCell"/>
</dbReference>
<evidence type="ECO:0000256" key="9">
    <source>
        <dbReference type="ARBA" id="ARBA00023136"/>
    </source>
</evidence>
<evidence type="ECO:0000256" key="5">
    <source>
        <dbReference type="ARBA" id="ARBA00022519"/>
    </source>
</evidence>
<dbReference type="InterPro" id="IPR005628">
    <property type="entry name" value="GspK"/>
</dbReference>
<evidence type="ECO:0000256" key="6">
    <source>
        <dbReference type="ARBA" id="ARBA00022692"/>
    </source>
</evidence>
<evidence type="ECO:0000256" key="7">
    <source>
        <dbReference type="ARBA" id="ARBA00022927"/>
    </source>
</evidence>
<comment type="similarity">
    <text evidence="2">Belongs to the GSP K family.</text>
</comment>
<dbReference type="EMBL" id="FNAQ01000001">
    <property type="protein sequence ID" value="SDD82046.1"/>
    <property type="molecule type" value="Genomic_DNA"/>
</dbReference>
<dbReference type="PANTHER" id="PTHR38831">
    <property type="entry name" value="TYPE II SECRETION SYSTEM PROTEIN K"/>
    <property type="match status" value="1"/>
</dbReference>
<dbReference type="GO" id="GO:0009306">
    <property type="term" value="P:protein secretion"/>
    <property type="evidence" value="ECO:0007669"/>
    <property type="project" value="InterPro"/>
</dbReference>
<evidence type="ECO:0000313" key="13">
    <source>
        <dbReference type="Proteomes" id="UP000243205"/>
    </source>
</evidence>
<gene>
    <name evidence="12" type="ORF">SAMN05661003_101412</name>
</gene>
<evidence type="ECO:0000256" key="1">
    <source>
        <dbReference type="ARBA" id="ARBA00004533"/>
    </source>
</evidence>
<keyword evidence="7" id="KW-0653">Protein transport</keyword>
<dbReference type="OrthoDB" id="5398238at2"/>
<dbReference type="PIRSF" id="PIRSF002786">
    <property type="entry name" value="XcpX"/>
    <property type="match status" value="1"/>
</dbReference>
<evidence type="ECO:0000259" key="11">
    <source>
        <dbReference type="Pfam" id="PF21687"/>
    </source>
</evidence>
<name>A0A1G6XXD3_9BACT</name>
<evidence type="ECO:0000256" key="4">
    <source>
        <dbReference type="ARBA" id="ARBA00022475"/>
    </source>
</evidence>
<dbReference type="STRING" id="57664.SAMN05661003_101412"/>
<sequence>MRAALLAPLHNQRGVALLLVLVVTSLLALLISELAFSTLVDLRLAQTQRDSTQASYLARGGLQLGRSLLSRDTNSYDGADELWAQGLQQYPVGDFGLLSLQLQPLDGRINLNRLIHSSGNTDAVVKDQLLRLFELLGLDQPHQRVDALIDWLDADDIAEPAGAESTVYARRDPPLRCRNGPLETVAELALVEGFSAADIERLRPHVDVKGDSRLHLNSASAEVLCALCAELDLERAEQIVRRRQAQPFRQLEELKQLPRWEDFYWALSPQLKTRAVYYRIDSQAQINQGFYRIEAIVQKDNDRLLRFRVY</sequence>
<dbReference type="InterPro" id="IPR038072">
    <property type="entry name" value="GspK_central_sf"/>
</dbReference>
<comment type="subcellular location">
    <subcellularLocation>
        <location evidence="1">Cell inner membrane</location>
    </subcellularLocation>
</comment>
<dbReference type="InterPro" id="IPR049031">
    <property type="entry name" value="T2SSK_SAM-like_1st"/>
</dbReference>
<accession>A0A1G6XXD3</accession>
<organism evidence="12 13">
    <name type="scientific">Desulfuromonas thiophila</name>
    <dbReference type="NCBI Taxonomy" id="57664"/>
    <lineage>
        <taxon>Bacteria</taxon>
        <taxon>Pseudomonadati</taxon>
        <taxon>Thermodesulfobacteriota</taxon>
        <taxon>Desulfuromonadia</taxon>
        <taxon>Desulfuromonadales</taxon>
        <taxon>Desulfuromonadaceae</taxon>
        <taxon>Desulfuromonas</taxon>
    </lineage>
</organism>
<keyword evidence="8" id="KW-1133">Transmembrane helix</keyword>
<keyword evidence="13" id="KW-1185">Reference proteome</keyword>
<dbReference type="NCBIfam" id="NF037980">
    <property type="entry name" value="T2SS_GspK"/>
    <property type="match status" value="1"/>
</dbReference>
<dbReference type="PANTHER" id="PTHR38831:SF2">
    <property type="entry name" value="TYPE II SECRETION SYSTEM PROTEIN K"/>
    <property type="match status" value="1"/>
</dbReference>
<evidence type="ECO:0000256" key="8">
    <source>
        <dbReference type="ARBA" id="ARBA00022989"/>
    </source>
</evidence>